<organism evidence="4 5">
    <name type="scientific">Gordonia sesuvii</name>
    <dbReference type="NCBI Taxonomy" id="3116777"/>
    <lineage>
        <taxon>Bacteria</taxon>
        <taxon>Bacillati</taxon>
        <taxon>Actinomycetota</taxon>
        <taxon>Actinomycetes</taxon>
        <taxon>Mycobacteriales</taxon>
        <taxon>Gordoniaceae</taxon>
        <taxon>Gordonia</taxon>
    </lineage>
</organism>
<sequence>MVGEQRSDAAAWVGRELGCRSIAWTDKDAILYALSLGIEADQLDLVFERDLQVLPTFALTLAQWAPDALGARGAWDTASAVHGSQTLAMHRRLPPEGCTDITASVEAVWDKGSAAVFDVAAHCEYFTATWSIFAPGIGGFGGDRGPGRPEAVVGEPDLVGRFPIAPNAAALYRLTGDRHHIHIDPAAAAAIGQPRPILHGLSTLGHAAVQIARMRGCHPASLIEMEGRFSSAVFPGETVSIQLWQGGAFVVGTDRGRAIDGGRAVYASEVQEYGR</sequence>
<dbReference type="RefSeq" id="WP_330431708.1">
    <property type="nucleotide sequence ID" value="NZ_JAZDUF010000001.1"/>
</dbReference>
<comment type="similarity">
    <text evidence="1">Belongs to the enoyl-CoA hydratase/isomerase family.</text>
</comment>
<dbReference type="Gene3D" id="3.10.129.10">
    <property type="entry name" value="Hotdog Thioesterase"/>
    <property type="match status" value="1"/>
</dbReference>
<feature type="domain" description="Peroxisomal multifunctional enzyme type 2-like N-terminal" evidence="3">
    <location>
        <begin position="24"/>
        <end position="121"/>
    </location>
</feature>
<dbReference type="Pfam" id="PF01575">
    <property type="entry name" value="MaoC_dehydratas"/>
    <property type="match status" value="1"/>
</dbReference>
<proteinExistence type="inferred from homology"/>
<gene>
    <name evidence="4" type="ORF">VZC37_04895</name>
</gene>
<dbReference type="PANTHER" id="PTHR13078">
    <property type="entry name" value="PEROXISOMAL MULTIFUNCTIONAL ENZYME TYPE 2-RELATED"/>
    <property type="match status" value="1"/>
</dbReference>
<dbReference type="InterPro" id="IPR054357">
    <property type="entry name" value="MFE-2_N"/>
</dbReference>
<dbReference type="Proteomes" id="UP001347146">
    <property type="component" value="Unassembled WGS sequence"/>
</dbReference>
<feature type="domain" description="MaoC-like" evidence="2">
    <location>
        <begin position="156"/>
        <end position="247"/>
    </location>
</feature>
<protein>
    <submittedName>
        <fullName evidence="4">MaoC/PaaZ C-terminal domain-containing protein</fullName>
    </submittedName>
</protein>
<accession>A0ABU7M9B8</accession>
<evidence type="ECO:0000313" key="4">
    <source>
        <dbReference type="EMBL" id="MEE3849656.1"/>
    </source>
</evidence>
<dbReference type="PANTHER" id="PTHR13078:SF56">
    <property type="entry name" value="PEROXISOMAL MULTIFUNCTIONAL ENZYME TYPE 2"/>
    <property type="match status" value="1"/>
</dbReference>
<evidence type="ECO:0000259" key="2">
    <source>
        <dbReference type="Pfam" id="PF01575"/>
    </source>
</evidence>
<dbReference type="InterPro" id="IPR029069">
    <property type="entry name" value="HotDog_dom_sf"/>
</dbReference>
<evidence type="ECO:0000256" key="1">
    <source>
        <dbReference type="ARBA" id="ARBA00005254"/>
    </source>
</evidence>
<keyword evidence="5" id="KW-1185">Reference proteome</keyword>
<comment type="caution">
    <text evidence="4">The sequence shown here is derived from an EMBL/GenBank/DDBJ whole genome shotgun (WGS) entry which is preliminary data.</text>
</comment>
<dbReference type="SUPFAM" id="SSF54637">
    <property type="entry name" value="Thioesterase/thiol ester dehydrase-isomerase"/>
    <property type="match status" value="2"/>
</dbReference>
<dbReference type="InterPro" id="IPR002539">
    <property type="entry name" value="MaoC-like_dom"/>
</dbReference>
<dbReference type="Pfam" id="PF22622">
    <property type="entry name" value="MFE-2_hydrat-2_N"/>
    <property type="match status" value="1"/>
</dbReference>
<evidence type="ECO:0000313" key="5">
    <source>
        <dbReference type="Proteomes" id="UP001347146"/>
    </source>
</evidence>
<evidence type="ECO:0000259" key="3">
    <source>
        <dbReference type="Pfam" id="PF22622"/>
    </source>
</evidence>
<dbReference type="EMBL" id="JAZDUF010000001">
    <property type="protein sequence ID" value="MEE3849656.1"/>
    <property type="molecule type" value="Genomic_DNA"/>
</dbReference>
<name>A0ABU7M9B8_9ACTN</name>
<reference evidence="4 5" key="1">
    <citation type="submission" date="2024-01" db="EMBL/GenBank/DDBJ databases">
        <title>Draft genome sequence of Gordonia sp. LSe1-13.</title>
        <authorList>
            <person name="Suphannarot A."/>
            <person name="Mingma R."/>
        </authorList>
    </citation>
    <scope>NUCLEOTIDE SEQUENCE [LARGE SCALE GENOMIC DNA]</scope>
    <source>
        <strain evidence="4 5">LSe1-13</strain>
    </source>
</reference>